<evidence type="ECO:0000313" key="2">
    <source>
        <dbReference type="Proteomes" id="UP000680866"/>
    </source>
</evidence>
<reference evidence="1" key="1">
    <citation type="submission" date="2020-08" db="EMBL/GenBank/DDBJ databases">
        <title>Whole genome shotgun sequence of Polymorphospora rubra NBRC 101157.</title>
        <authorList>
            <person name="Komaki H."/>
            <person name="Tamura T."/>
        </authorList>
    </citation>
    <scope>NUCLEOTIDE SEQUENCE</scope>
    <source>
        <strain evidence="1">NBRC 101157</strain>
    </source>
</reference>
<keyword evidence="2" id="KW-1185">Reference proteome</keyword>
<sequence>MSPIEAAAHARRLVTLAQLSRLGAPVVLVTRDGSRHTGHVTAQDITHVRIHNLTGDTVIDHADITDVGTYND</sequence>
<protein>
    <submittedName>
        <fullName evidence="1">Uncharacterized protein</fullName>
    </submittedName>
</protein>
<dbReference type="AlphaFoldDB" id="A0A810MZW5"/>
<dbReference type="Proteomes" id="UP000680866">
    <property type="component" value="Chromosome"/>
</dbReference>
<evidence type="ECO:0000313" key="1">
    <source>
        <dbReference type="EMBL" id="BCJ65093.1"/>
    </source>
</evidence>
<proteinExistence type="predicted"/>
<dbReference type="RefSeq" id="WP_212824338.1">
    <property type="nucleotide sequence ID" value="NZ_AP023359.1"/>
</dbReference>
<dbReference type="KEGG" id="pry:Prubr_21140"/>
<organism evidence="1 2">
    <name type="scientific">Polymorphospora rubra</name>
    <dbReference type="NCBI Taxonomy" id="338584"/>
    <lineage>
        <taxon>Bacteria</taxon>
        <taxon>Bacillati</taxon>
        <taxon>Actinomycetota</taxon>
        <taxon>Actinomycetes</taxon>
        <taxon>Micromonosporales</taxon>
        <taxon>Micromonosporaceae</taxon>
        <taxon>Polymorphospora</taxon>
    </lineage>
</organism>
<dbReference type="EMBL" id="AP023359">
    <property type="protein sequence ID" value="BCJ65093.1"/>
    <property type="molecule type" value="Genomic_DNA"/>
</dbReference>
<accession>A0A810MZW5</accession>
<gene>
    <name evidence="1" type="ORF">Prubr_21140</name>
</gene>
<name>A0A810MZW5_9ACTN</name>